<protein>
    <submittedName>
        <fullName evidence="1">Uncharacterized protein</fullName>
    </submittedName>
</protein>
<sequence length="113" mass="12782">MTVGKLSMKKFCSTHAFVSLWNFVSPPHCVPLLTPIMHLSVHVHPTTPCCHALHRPVLPTTIFVDAHAGVRNLVIPHFILPTCHQHPPRVLLVTFQPPQPHRRTRCKVNLRTS</sequence>
<organism evidence="1 2">
    <name type="scientific">Pluteus cervinus</name>
    <dbReference type="NCBI Taxonomy" id="181527"/>
    <lineage>
        <taxon>Eukaryota</taxon>
        <taxon>Fungi</taxon>
        <taxon>Dikarya</taxon>
        <taxon>Basidiomycota</taxon>
        <taxon>Agaricomycotina</taxon>
        <taxon>Agaricomycetes</taxon>
        <taxon>Agaricomycetidae</taxon>
        <taxon>Agaricales</taxon>
        <taxon>Pluteineae</taxon>
        <taxon>Pluteaceae</taxon>
        <taxon>Pluteus</taxon>
    </lineage>
</organism>
<evidence type="ECO:0000313" key="1">
    <source>
        <dbReference type="EMBL" id="TFK72714.1"/>
    </source>
</evidence>
<dbReference type="Proteomes" id="UP000308600">
    <property type="component" value="Unassembled WGS sequence"/>
</dbReference>
<reference evidence="1 2" key="1">
    <citation type="journal article" date="2019" name="Nat. Ecol. Evol.">
        <title>Megaphylogeny resolves global patterns of mushroom evolution.</title>
        <authorList>
            <person name="Varga T."/>
            <person name="Krizsan K."/>
            <person name="Foldi C."/>
            <person name="Dima B."/>
            <person name="Sanchez-Garcia M."/>
            <person name="Sanchez-Ramirez S."/>
            <person name="Szollosi G.J."/>
            <person name="Szarkandi J.G."/>
            <person name="Papp V."/>
            <person name="Albert L."/>
            <person name="Andreopoulos W."/>
            <person name="Angelini C."/>
            <person name="Antonin V."/>
            <person name="Barry K.W."/>
            <person name="Bougher N.L."/>
            <person name="Buchanan P."/>
            <person name="Buyck B."/>
            <person name="Bense V."/>
            <person name="Catcheside P."/>
            <person name="Chovatia M."/>
            <person name="Cooper J."/>
            <person name="Damon W."/>
            <person name="Desjardin D."/>
            <person name="Finy P."/>
            <person name="Geml J."/>
            <person name="Haridas S."/>
            <person name="Hughes K."/>
            <person name="Justo A."/>
            <person name="Karasinski D."/>
            <person name="Kautmanova I."/>
            <person name="Kiss B."/>
            <person name="Kocsube S."/>
            <person name="Kotiranta H."/>
            <person name="LaButti K.M."/>
            <person name="Lechner B.E."/>
            <person name="Liimatainen K."/>
            <person name="Lipzen A."/>
            <person name="Lukacs Z."/>
            <person name="Mihaltcheva S."/>
            <person name="Morgado L.N."/>
            <person name="Niskanen T."/>
            <person name="Noordeloos M.E."/>
            <person name="Ohm R.A."/>
            <person name="Ortiz-Santana B."/>
            <person name="Ovrebo C."/>
            <person name="Racz N."/>
            <person name="Riley R."/>
            <person name="Savchenko A."/>
            <person name="Shiryaev A."/>
            <person name="Soop K."/>
            <person name="Spirin V."/>
            <person name="Szebenyi C."/>
            <person name="Tomsovsky M."/>
            <person name="Tulloss R.E."/>
            <person name="Uehling J."/>
            <person name="Grigoriev I.V."/>
            <person name="Vagvolgyi C."/>
            <person name="Papp T."/>
            <person name="Martin F.M."/>
            <person name="Miettinen O."/>
            <person name="Hibbett D.S."/>
            <person name="Nagy L.G."/>
        </authorList>
    </citation>
    <scope>NUCLEOTIDE SEQUENCE [LARGE SCALE GENOMIC DNA]</scope>
    <source>
        <strain evidence="1 2">NL-1719</strain>
    </source>
</reference>
<accession>A0ACD3B400</accession>
<dbReference type="EMBL" id="ML208282">
    <property type="protein sequence ID" value="TFK72714.1"/>
    <property type="molecule type" value="Genomic_DNA"/>
</dbReference>
<name>A0ACD3B400_9AGAR</name>
<keyword evidence="2" id="KW-1185">Reference proteome</keyword>
<proteinExistence type="predicted"/>
<gene>
    <name evidence="1" type="ORF">BDN72DRAFT_293997</name>
</gene>
<evidence type="ECO:0000313" key="2">
    <source>
        <dbReference type="Proteomes" id="UP000308600"/>
    </source>
</evidence>